<gene>
    <name evidence="1" type="ORF">GRAN_1469</name>
</gene>
<comment type="caution">
    <text evidence="1">The sequence shown here is derived from an EMBL/GenBank/DDBJ whole genome shotgun (WGS) entry which is preliminary data.</text>
</comment>
<dbReference type="EMBL" id="RDSM01000001">
    <property type="protein sequence ID" value="RXH58159.1"/>
    <property type="molecule type" value="Genomic_DNA"/>
</dbReference>
<accession>A0A4Q0T806</accession>
<sequence length="44" mass="5215">MWSDYLVETELQGRRSVFTGRASEIFVRQNSQWINPGWHTDSTK</sequence>
<reference evidence="1 2" key="1">
    <citation type="submission" date="2018-11" db="EMBL/GenBank/DDBJ databases">
        <authorList>
            <person name="Mardanov A.V."/>
            <person name="Ravin N.V."/>
            <person name="Dedysh S.N."/>
        </authorList>
    </citation>
    <scope>NUCLEOTIDE SEQUENCE [LARGE SCALE GENOMIC DNA]</scope>
    <source>
        <strain evidence="1 2">AF10</strain>
    </source>
</reference>
<evidence type="ECO:0000313" key="1">
    <source>
        <dbReference type="EMBL" id="RXH58159.1"/>
    </source>
</evidence>
<organism evidence="1 2">
    <name type="scientific">Granulicella sibirica</name>
    <dbReference type="NCBI Taxonomy" id="2479048"/>
    <lineage>
        <taxon>Bacteria</taxon>
        <taxon>Pseudomonadati</taxon>
        <taxon>Acidobacteriota</taxon>
        <taxon>Terriglobia</taxon>
        <taxon>Terriglobales</taxon>
        <taxon>Acidobacteriaceae</taxon>
        <taxon>Granulicella</taxon>
    </lineage>
</organism>
<keyword evidence="2" id="KW-1185">Reference proteome</keyword>
<reference evidence="2" key="2">
    <citation type="submission" date="2019-02" db="EMBL/GenBank/DDBJ databases">
        <title>Granulicella sibirica sp. nov., a psychrotolerant acidobacterium isolated from an organic soil layer in forested tundra, West Siberia.</title>
        <authorList>
            <person name="Oshkin I.Y."/>
            <person name="Kulichevskaya I.S."/>
            <person name="Rijpstra W.I.C."/>
            <person name="Sinninghe Damste J.S."/>
            <person name="Rakitin A.L."/>
            <person name="Ravin N.V."/>
            <person name="Dedysh S.N."/>
        </authorList>
    </citation>
    <scope>NUCLEOTIDE SEQUENCE [LARGE SCALE GENOMIC DNA]</scope>
    <source>
        <strain evidence="2">AF10</strain>
    </source>
</reference>
<dbReference type="AlphaFoldDB" id="A0A4Q0T806"/>
<evidence type="ECO:0000313" key="2">
    <source>
        <dbReference type="Proteomes" id="UP000289437"/>
    </source>
</evidence>
<dbReference type="Proteomes" id="UP000289437">
    <property type="component" value="Unassembled WGS sequence"/>
</dbReference>
<protein>
    <submittedName>
        <fullName evidence="1">Uncharacterized protein</fullName>
    </submittedName>
</protein>
<proteinExistence type="predicted"/>
<name>A0A4Q0T806_9BACT</name>